<reference evidence="10 11" key="1">
    <citation type="submission" date="2018-04" db="EMBL/GenBank/DDBJ databases">
        <title>Chitinophaga fuyangensis sp. nov., isolated from soil in a chemical factory.</title>
        <authorList>
            <person name="Chen K."/>
        </authorList>
    </citation>
    <scope>NUCLEOTIDE SEQUENCE [LARGE SCALE GENOMIC DNA]</scope>
    <source>
        <strain evidence="10 11">LY-1</strain>
    </source>
</reference>
<dbReference type="GO" id="GO:0005524">
    <property type="term" value="F:ATP binding"/>
    <property type="evidence" value="ECO:0007669"/>
    <property type="project" value="UniProtKB-KW"/>
</dbReference>
<dbReference type="GO" id="GO:0004673">
    <property type="term" value="F:protein histidine kinase activity"/>
    <property type="evidence" value="ECO:0007669"/>
    <property type="project" value="UniProtKB-EC"/>
</dbReference>
<keyword evidence="4" id="KW-0808">Transferase</keyword>
<proteinExistence type="predicted"/>
<dbReference type="InterPro" id="IPR011495">
    <property type="entry name" value="Sig_transdc_His_kin_sub2_dim/P"/>
</dbReference>
<dbReference type="EMBL" id="QCYK01000001">
    <property type="protein sequence ID" value="PUZ29381.1"/>
    <property type="molecule type" value="Genomic_DNA"/>
</dbReference>
<dbReference type="InterPro" id="IPR011990">
    <property type="entry name" value="TPR-like_helical_dom_sf"/>
</dbReference>
<dbReference type="AlphaFoldDB" id="A0A2T7BP33"/>
<evidence type="ECO:0000256" key="2">
    <source>
        <dbReference type="ARBA" id="ARBA00012438"/>
    </source>
</evidence>
<dbReference type="OrthoDB" id="1223659at2"/>
<accession>A0A2T7BP33</accession>
<dbReference type="Proteomes" id="UP000244450">
    <property type="component" value="Unassembled WGS sequence"/>
</dbReference>
<evidence type="ECO:0000256" key="3">
    <source>
        <dbReference type="ARBA" id="ARBA00022553"/>
    </source>
</evidence>
<feature type="domain" description="Histidine kinase" evidence="9">
    <location>
        <begin position="553"/>
        <end position="746"/>
    </location>
</feature>
<dbReference type="PROSITE" id="PS50109">
    <property type="entry name" value="HIS_KIN"/>
    <property type="match status" value="1"/>
</dbReference>
<evidence type="ECO:0000256" key="5">
    <source>
        <dbReference type="ARBA" id="ARBA00022741"/>
    </source>
</evidence>
<keyword evidence="7" id="KW-0067">ATP-binding</keyword>
<dbReference type="Pfam" id="PF02518">
    <property type="entry name" value="HATPase_c"/>
    <property type="match status" value="1"/>
</dbReference>
<comment type="catalytic activity">
    <reaction evidence="1">
        <text>ATP + protein L-histidine = ADP + protein N-phospho-L-histidine.</text>
        <dbReference type="EC" id="2.7.13.3"/>
    </reaction>
</comment>
<evidence type="ECO:0000256" key="8">
    <source>
        <dbReference type="SAM" id="Phobius"/>
    </source>
</evidence>
<dbReference type="Gene3D" id="3.30.450.20">
    <property type="entry name" value="PAS domain"/>
    <property type="match status" value="1"/>
</dbReference>
<dbReference type="InterPro" id="IPR036890">
    <property type="entry name" value="HATPase_C_sf"/>
</dbReference>
<keyword evidence="11" id="KW-1185">Reference proteome</keyword>
<keyword evidence="8" id="KW-0812">Transmembrane</keyword>
<comment type="caution">
    <text evidence="10">The sequence shown here is derived from an EMBL/GenBank/DDBJ whole genome shotgun (WGS) entry which is preliminary data.</text>
</comment>
<keyword evidence="5" id="KW-0547">Nucleotide-binding</keyword>
<name>A0A2T7BP33_9BACT</name>
<dbReference type="Pfam" id="PF07568">
    <property type="entry name" value="HisKA_2"/>
    <property type="match status" value="1"/>
</dbReference>
<evidence type="ECO:0000256" key="6">
    <source>
        <dbReference type="ARBA" id="ARBA00022777"/>
    </source>
</evidence>
<protein>
    <recommendedName>
        <fullName evidence="2">histidine kinase</fullName>
        <ecNumber evidence="2">2.7.13.3</ecNumber>
    </recommendedName>
</protein>
<feature type="transmembrane region" description="Helical" evidence="8">
    <location>
        <begin position="493"/>
        <end position="513"/>
    </location>
</feature>
<dbReference type="RefSeq" id="WP_108686019.1">
    <property type="nucleotide sequence ID" value="NZ_QCYK01000001.1"/>
</dbReference>
<organism evidence="10 11">
    <name type="scientific">Chitinophaga parva</name>
    <dbReference type="NCBI Taxonomy" id="2169414"/>
    <lineage>
        <taxon>Bacteria</taxon>
        <taxon>Pseudomonadati</taxon>
        <taxon>Bacteroidota</taxon>
        <taxon>Chitinophagia</taxon>
        <taxon>Chitinophagales</taxon>
        <taxon>Chitinophagaceae</taxon>
        <taxon>Chitinophaga</taxon>
    </lineage>
</organism>
<evidence type="ECO:0000259" key="9">
    <source>
        <dbReference type="PROSITE" id="PS50109"/>
    </source>
</evidence>
<keyword evidence="8" id="KW-0472">Membrane</keyword>
<dbReference type="SUPFAM" id="SSF48452">
    <property type="entry name" value="TPR-like"/>
    <property type="match status" value="1"/>
</dbReference>
<dbReference type="PANTHER" id="PTHR41523">
    <property type="entry name" value="TWO-COMPONENT SYSTEM SENSOR PROTEIN"/>
    <property type="match status" value="1"/>
</dbReference>
<keyword evidence="6" id="KW-0418">Kinase</keyword>
<gene>
    <name evidence="10" type="ORF">DCC81_07990</name>
</gene>
<evidence type="ECO:0000256" key="7">
    <source>
        <dbReference type="ARBA" id="ARBA00022840"/>
    </source>
</evidence>
<evidence type="ECO:0000256" key="4">
    <source>
        <dbReference type="ARBA" id="ARBA00022679"/>
    </source>
</evidence>
<dbReference type="Gene3D" id="1.25.40.10">
    <property type="entry name" value="Tetratricopeptide repeat domain"/>
    <property type="match status" value="2"/>
</dbReference>
<keyword evidence="3" id="KW-0597">Phosphoprotein</keyword>
<sequence length="758" mass="85793">MSTTHHYILRWGSALLLCLSLVTGRAQERYDPVVLQQQLAHGQADTNRAMQYIHLGDYYLRKMGELPHDLDSAALLQGQGLALAQYLHFPEGVAEAVFLQARILRERGQNDAAAAKMDDALRLAQQGHFRKLEGYIYMDRGFWYGNDGENFDKKLACMQKAEAIFHETGSIADEAGMLKTIAEIYQFKARHDTAAILLDRALTLARSIHSKDVAGIYILIEENYREAGDYPMALRYAQLAVNSVEDQHDETQQLVEVYNRMAILYSAMRDFDQSLVYLKKAAQGAIRQQDTASAAILNCNIASIYNTLGNTAAASALMKATVRDLMPKGVFSGKLSVAMTCVNVFVANREVKAAQPYYEMLVKYYHEVATQKDEQVGILLPMVRYMQATGHYPDTYRMLDEYIGYYSKFGNSPQVSLAEELYFRADSAMGHLASAIRHYQRYKAGYDARTNTAQSRLIATMRAQFDLERKDKDIQLLSKQNQLQTTSLRQEQVIRNVVLAGICMLLALLALIYNRYRTKQRSHLQLQQKQNEINAQNELLKKLLTDKEWLLREIHHRVKNNLQIVISLLNSQSAYLNNEDALSAIRNSQHRMYAMSLIHQKLYQSDNLASIDMQWYICELAGYMQASFDTGQQIRFVIDTAPLQLDVAQAVPLGLILNEAISNAIKYAFPDKRRGLINISLQPLHDGRFQLSITDNGVGLPANFNVYESQSLGMSLMRGLAEQVDGALTIVARDGLSIHITFSKREEIQTVEDTQTRA</sequence>
<evidence type="ECO:0000313" key="11">
    <source>
        <dbReference type="Proteomes" id="UP000244450"/>
    </source>
</evidence>
<evidence type="ECO:0000256" key="1">
    <source>
        <dbReference type="ARBA" id="ARBA00000085"/>
    </source>
</evidence>
<dbReference type="SMART" id="SM00387">
    <property type="entry name" value="HATPase_c"/>
    <property type="match status" value="1"/>
</dbReference>
<dbReference type="EC" id="2.7.13.3" evidence="2"/>
<keyword evidence="8" id="KW-1133">Transmembrane helix</keyword>
<dbReference type="InterPro" id="IPR005467">
    <property type="entry name" value="His_kinase_dom"/>
</dbReference>
<dbReference type="Gene3D" id="3.30.565.10">
    <property type="entry name" value="Histidine kinase-like ATPase, C-terminal domain"/>
    <property type="match status" value="1"/>
</dbReference>
<dbReference type="PANTHER" id="PTHR41523:SF8">
    <property type="entry name" value="ETHYLENE RESPONSE SENSOR PROTEIN"/>
    <property type="match status" value="1"/>
</dbReference>
<evidence type="ECO:0000313" key="10">
    <source>
        <dbReference type="EMBL" id="PUZ29381.1"/>
    </source>
</evidence>
<dbReference type="SUPFAM" id="SSF55874">
    <property type="entry name" value="ATPase domain of HSP90 chaperone/DNA topoisomerase II/histidine kinase"/>
    <property type="match status" value="1"/>
</dbReference>
<dbReference type="InterPro" id="IPR003594">
    <property type="entry name" value="HATPase_dom"/>
</dbReference>